<feature type="chain" id="PRO_5046691718" description="Nucleotide-diphospho-sugar transferase domain-containing protein" evidence="2">
    <location>
        <begin position="22"/>
        <end position="393"/>
    </location>
</feature>
<dbReference type="EMBL" id="BSDZ01000010">
    <property type="protein sequence ID" value="GLI61423.1"/>
    <property type="molecule type" value="Genomic_DNA"/>
</dbReference>
<evidence type="ECO:0000313" key="5">
    <source>
        <dbReference type="Proteomes" id="UP001165090"/>
    </source>
</evidence>
<keyword evidence="2" id="KW-0732">Signal</keyword>
<proteinExistence type="predicted"/>
<keyword evidence="5" id="KW-1185">Reference proteome</keyword>
<accession>A0ABQ5RW40</accession>
<dbReference type="Proteomes" id="UP001165090">
    <property type="component" value="Unassembled WGS sequence"/>
</dbReference>
<feature type="domain" description="Nucleotide-diphospho-sugar transferase" evidence="3">
    <location>
        <begin position="111"/>
        <end position="320"/>
    </location>
</feature>
<reference evidence="4 5" key="1">
    <citation type="journal article" date="2023" name="IScience">
        <title>Expanded male sex-determining region conserved during the evolution of homothallism in the green alga Volvox.</title>
        <authorList>
            <person name="Yamamoto K."/>
            <person name="Matsuzaki R."/>
            <person name="Mahakham W."/>
            <person name="Heman W."/>
            <person name="Sekimoto H."/>
            <person name="Kawachi M."/>
            <person name="Minakuchi Y."/>
            <person name="Toyoda A."/>
            <person name="Nozaki H."/>
        </authorList>
    </citation>
    <scope>NUCLEOTIDE SEQUENCE [LARGE SCALE GENOMIC DNA]</scope>
    <source>
        <strain evidence="4 5">NIES-4468</strain>
    </source>
</reference>
<name>A0ABQ5RW40_9CHLO</name>
<organism evidence="4 5">
    <name type="scientific">Volvox africanus</name>
    <dbReference type="NCBI Taxonomy" id="51714"/>
    <lineage>
        <taxon>Eukaryota</taxon>
        <taxon>Viridiplantae</taxon>
        <taxon>Chlorophyta</taxon>
        <taxon>core chlorophytes</taxon>
        <taxon>Chlorophyceae</taxon>
        <taxon>CS clade</taxon>
        <taxon>Chlamydomonadales</taxon>
        <taxon>Volvocaceae</taxon>
        <taxon>Volvox</taxon>
    </lineage>
</organism>
<feature type="region of interest" description="Disordered" evidence="1">
    <location>
        <begin position="336"/>
        <end position="377"/>
    </location>
</feature>
<protein>
    <recommendedName>
        <fullName evidence="3">Nucleotide-diphospho-sugar transferase domain-containing protein</fullName>
    </recommendedName>
</protein>
<evidence type="ECO:0000259" key="3">
    <source>
        <dbReference type="Pfam" id="PF03407"/>
    </source>
</evidence>
<sequence>MYISVIVLLVWAVLTCNYADGKLRGIGLQDSGTMLVPWLQPESWKPLYADDYNDLKAMLKQRATPDKWVSLFCFSIPENRTGSSEEAAFFRLVLNTLYSYRVFGQASSDIVAAITRNALAECRKYRLPCYNATKYTLDSVSYHSIGWSKFKLTRDVLKLGFNVHLSDLDVSYLKPIHPARKEVFSWSHGAADGSMMEELWVYQDDPKNIATRRPIYVANAGVVFLRANSRTTQFVESLLKYESQAYQDQYVVTLVAYHSWAPCTEEASCLAARSSGLAAVQLHPSQFAGSNCQPEADYSHCAPRHLYVHAICRVTSVDKEGFLRYVHAMFIRDGAGGSSDGASQPPGWGGPFDFGQQDNDAVRASGLPCPPSQQQAWRDWLSASRTGAIADGG</sequence>
<dbReference type="Pfam" id="PF03407">
    <property type="entry name" value="Nucleotid_trans"/>
    <property type="match status" value="1"/>
</dbReference>
<dbReference type="InterPro" id="IPR005069">
    <property type="entry name" value="Nucl-diP-sugar_transferase"/>
</dbReference>
<evidence type="ECO:0000256" key="1">
    <source>
        <dbReference type="SAM" id="MobiDB-lite"/>
    </source>
</evidence>
<evidence type="ECO:0000313" key="4">
    <source>
        <dbReference type="EMBL" id="GLI61423.1"/>
    </source>
</evidence>
<evidence type="ECO:0000256" key="2">
    <source>
        <dbReference type="SAM" id="SignalP"/>
    </source>
</evidence>
<gene>
    <name evidence="4" type="ORF">VaNZ11_003782</name>
</gene>
<comment type="caution">
    <text evidence="4">The sequence shown here is derived from an EMBL/GenBank/DDBJ whole genome shotgun (WGS) entry which is preliminary data.</text>
</comment>
<feature type="signal peptide" evidence="2">
    <location>
        <begin position="1"/>
        <end position="21"/>
    </location>
</feature>